<feature type="domain" description="M23ase beta-sheet core" evidence="3">
    <location>
        <begin position="314"/>
        <end position="405"/>
    </location>
</feature>
<keyword evidence="5" id="KW-1185">Reference proteome</keyword>
<evidence type="ECO:0000259" key="3">
    <source>
        <dbReference type="Pfam" id="PF01551"/>
    </source>
</evidence>
<dbReference type="InterPro" id="IPR016047">
    <property type="entry name" value="M23ase_b-sheet_dom"/>
</dbReference>
<dbReference type="Pfam" id="PF01551">
    <property type="entry name" value="Peptidase_M23"/>
    <property type="match status" value="1"/>
</dbReference>
<dbReference type="PANTHER" id="PTHR21666">
    <property type="entry name" value="PEPTIDASE-RELATED"/>
    <property type="match status" value="1"/>
</dbReference>
<gene>
    <name evidence="4" type="ORF">B0I03_102442</name>
</gene>
<evidence type="ECO:0000313" key="4">
    <source>
        <dbReference type="EMBL" id="RAK24577.1"/>
    </source>
</evidence>
<feature type="coiled-coil region" evidence="2">
    <location>
        <begin position="24"/>
        <end position="62"/>
    </location>
</feature>
<dbReference type="InterPro" id="IPR050570">
    <property type="entry name" value="Cell_wall_metabolism_enzyme"/>
</dbReference>
<dbReference type="CDD" id="cd12797">
    <property type="entry name" value="M23_peptidase"/>
    <property type="match status" value="1"/>
</dbReference>
<dbReference type="GO" id="GO:0004222">
    <property type="term" value="F:metalloendopeptidase activity"/>
    <property type="evidence" value="ECO:0007669"/>
    <property type="project" value="TreeGrafter"/>
</dbReference>
<dbReference type="AlphaFoldDB" id="A0A327YXE0"/>
<reference evidence="4 5" key="1">
    <citation type="submission" date="2018-06" db="EMBL/GenBank/DDBJ databases">
        <title>Genomic Encyclopedia of Type Strains, Phase III (KMG-III): the genomes of soil and plant-associated and newly described type strains.</title>
        <authorList>
            <person name="Whitman W."/>
        </authorList>
    </citation>
    <scope>NUCLEOTIDE SEQUENCE [LARGE SCALE GENOMIC DNA]</scope>
    <source>
        <strain evidence="4 5">CGMCC 1.12398</strain>
    </source>
</reference>
<comment type="caution">
    <text evidence="4">The sequence shown here is derived from an EMBL/GenBank/DDBJ whole genome shotgun (WGS) entry which is preliminary data.</text>
</comment>
<dbReference type="Gene3D" id="6.10.250.3150">
    <property type="match status" value="1"/>
</dbReference>
<accession>A0A327YXE0</accession>
<proteinExistence type="predicted"/>
<evidence type="ECO:0000313" key="5">
    <source>
        <dbReference type="Proteomes" id="UP000249620"/>
    </source>
</evidence>
<dbReference type="Proteomes" id="UP000249620">
    <property type="component" value="Unassembled WGS sequence"/>
</dbReference>
<name>A0A327YXE0_9FLAO</name>
<evidence type="ECO:0000256" key="1">
    <source>
        <dbReference type="ARBA" id="ARBA00022729"/>
    </source>
</evidence>
<dbReference type="RefSeq" id="WP_111566346.1">
    <property type="nucleotide sequence ID" value="NZ_QLMI01000002.1"/>
</dbReference>
<dbReference type="OrthoDB" id="9815884at2"/>
<feature type="coiled-coil region" evidence="2">
    <location>
        <begin position="158"/>
        <end position="238"/>
    </location>
</feature>
<dbReference type="PANTHER" id="PTHR21666:SF289">
    <property type="entry name" value="L-ALA--D-GLU ENDOPEPTIDASE"/>
    <property type="match status" value="1"/>
</dbReference>
<protein>
    <submittedName>
        <fullName evidence="4">Septal ring factor EnvC (AmiA/AmiB activator)</fullName>
    </submittedName>
</protein>
<organism evidence="4 5">
    <name type="scientific">Flavobacterium aquaticum</name>
    <dbReference type="NCBI Taxonomy" id="1236486"/>
    <lineage>
        <taxon>Bacteria</taxon>
        <taxon>Pseudomonadati</taxon>
        <taxon>Bacteroidota</taxon>
        <taxon>Flavobacteriia</taxon>
        <taxon>Flavobacteriales</taxon>
        <taxon>Flavobacteriaceae</taxon>
        <taxon>Flavobacterium</taxon>
    </lineage>
</organism>
<keyword evidence="2" id="KW-0175">Coiled coil</keyword>
<dbReference type="Gene3D" id="2.70.70.10">
    <property type="entry name" value="Glucose Permease (Domain IIA)"/>
    <property type="match status" value="1"/>
</dbReference>
<dbReference type="SUPFAM" id="SSF51261">
    <property type="entry name" value="Duplicated hybrid motif"/>
    <property type="match status" value="1"/>
</dbReference>
<evidence type="ECO:0000256" key="2">
    <source>
        <dbReference type="SAM" id="Coils"/>
    </source>
</evidence>
<keyword evidence="1" id="KW-0732">Signal</keyword>
<dbReference type="EMBL" id="QLMI01000002">
    <property type="protein sequence ID" value="RAK24577.1"/>
    <property type="molecule type" value="Genomic_DNA"/>
</dbReference>
<feature type="coiled-coil region" evidence="2">
    <location>
        <begin position="87"/>
        <end position="114"/>
    </location>
</feature>
<dbReference type="InterPro" id="IPR011055">
    <property type="entry name" value="Dup_hybrid_motif"/>
</dbReference>
<sequence length="411" mass="46806">MNQFIKIVFFFFITSLCFAQPSEQQKLEERKAQILKEISENKSRLEAEKKKEKSVLKQISQQKNLIQLRQKLLNTTAKQTRLLSDEIYLTQLEMNKLNRELKVLKEDYEKMIVKSYKSRNEQSRIMFVLSAENFLQAYKRIQYMKQYAGFRKMQGEEIKEKQNKLVVAEKRLSESKKEKEVVLAQTEKEKQELEKEKQEQERLAKLIQKDKKKLTAEISKKQKEAKDIDAKIKRLIAAEIAEANKRNAAKTGTTAPKAGTKEASKFVLSAEGKVVSDNFKANKGKLPWPVVDGYISLKHGDQPHPVHKNLTIHNSGVEISTKPGASARAVFGGEVLQVQVISANNKAVYIQHGDFITVYLNLSSVSVSKGQKVTIKQNIGKIHTDSSGSAVIKFLVLQNTTTLNPESWLNL</sequence>